<dbReference type="Proteomes" id="UP000784294">
    <property type="component" value="Unassembled WGS sequence"/>
</dbReference>
<accession>A0A3S5BSP8</accession>
<dbReference type="AlphaFoldDB" id="A0A3S5BSP8"/>
<reference evidence="1" key="1">
    <citation type="submission" date="2018-11" db="EMBL/GenBank/DDBJ databases">
        <authorList>
            <consortium name="Pathogen Informatics"/>
        </authorList>
    </citation>
    <scope>NUCLEOTIDE SEQUENCE</scope>
</reference>
<dbReference type="EMBL" id="CAAALY010029089">
    <property type="protein sequence ID" value="VEL16596.1"/>
    <property type="molecule type" value="Genomic_DNA"/>
</dbReference>
<name>A0A3S5BSP8_9PLAT</name>
<gene>
    <name evidence="1" type="ORF">PXEA_LOCUS10036</name>
</gene>
<evidence type="ECO:0000313" key="2">
    <source>
        <dbReference type="Proteomes" id="UP000784294"/>
    </source>
</evidence>
<evidence type="ECO:0000313" key="1">
    <source>
        <dbReference type="EMBL" id="VEL16596.1"/>
    </source>
</evidence>
<sequence length="180" mass="19533">MVVSREVRGDTVRLEVRVQDVWRIEGLARGMLPTSQALASEAAAALHSNNLGTGTNASGGGAGGLSYPIWAQLHEETITSPDGLRSRKCTCPRFELGQSYLFVTRSNHVLGRVATAHLAQRVFINCLLGVGWGGRRKPNKMVSSAGQLDENVFVFSVHAVFRQVLQEAERSYSPEPADLS</sequence>
<comment type="caution">
    <text evidence="1">The sequence shown here is derived from an EMBL/GenBank/DDBJ whole genome shotgun (WGS) entry which is preliminary data.</text>
</comment>
<protein>
    <submittedName>
        <fullName evidence="1">Uncharacterized protein</fullName>
    </submittedName>
</protein>
<dbReference type="OrthoDB" id="6246353at2759"/>
<proteinExistence type="predicted"/>
<keyword evidence="2" id="KW-1185">Reference proteome</keyword>
<organism evidence="1 2">
    <name type="scientific">Protopolystoma xenopodis</name>
    <dbReference type="NCBI Taxonomy" id="117903"/>
    <lineage>
        <taxon>Eukaryota</taxon>
        <taxon>Metazoa</taxon>
        <taxon>Spiralia</taxon>
        <taxon>Lophotrochozoa</taxon>
        <taxon>Platyhelminthes</taxon>
        <taxon>Monogenea</taxon>
        <taxon>Polyopisthocotylea</taxon>
        <taxon>Polystomatidea</taxon>
        <taxon>Polystomatidae</taxon>
        <taxon>Protopolystoma</taxon>
    </lineage>
</organism>